<dbReference type="Proteomes" id="UP000052245">
    <property type="component" value="Unassembled WGS sequence"/>
</dbReference>
<reference evidence="1 2" key="1">
    <citation type="submission" date="2015-11" db="EMBL/GenBank/DDBJ databases">
        <authorList>
            <consortium name="Pathogen Informatics"/>
        </authorList>
    </citation>
    <scope>NUCLEOTIDE SEQUENCE [LARGE SCALE GENOMIC DNA]</scope>
    <source>
        <strain evidence="1 2">007A-0283</strain>
    </source>
</reference>
<organism evidence="1 2">
    <name type="scientific">Campylobacter hyointestinalis subsp. hyointestinalis</name>
    <dbReference type="NCBI Taxonomy" id="91352"/>
    <lineage>
        <taxon>Bacteria</taxon>
        <taxon>Pseudomonadati</taxon>
        <taxon>Campylobacterota</taxon>
        <taxon>Epsilonproteobacteria</taxon>
        <taxon>Campylobacterales</taxon>
        <taxon>Campylobacteraceae</taxon>
        <taxon>Campylobacter</taxon>
    </lineage>
</organism>
<accession>A0A9W5AP19</accession>
<dbReference type="EMBL" id="FAVC01000001">
    <property type="protein sequence ID" value="CUU73906.1"/>
    <property type="molecule type" value="Genomic_DNA"/>
</dbReference>
<evidence type="ECO:0000313" key="2">
    <source>
        <dbReference type="Proteomes" id="UP000052245"/>
    </source>
</evidence>
<name>A0A9W5AP19_CAMHY</name>
<evidence type="ECO:0000313" key="1">
    <source>
        <dbReference type="EMBL" id="CUU73906.1"/>
    </source>
</evidence>
<proteinExistence type="predicted"/>
<protein>
    <submittedName>
        <fullName evidence="1">Uncharacterized protein</fullName>
    </submittedName>
</protein>
<comment type="caution">
    <text evidence="1">The sequence shown here is derived from an EMBL/GenBank/DDBJ whole genome shotgun (WGS) entry which is preliminary data.</text>
</comment>
<dbReference type="RefSeq" id="WP_059434461.1">
    <property type="nucleotide sequence ID" value="NZ_FAUY01000002.1"/>
</dbReference>
<gene>
    <name evidence="1" type="ORF">ERS739223_00420</name>
</gene>
<sequence>MRKKILMAILGRTSLVEIESKLVSDILDAVPDEYLEMFYRSLFCDTAGINKTKNGYISIAMIYFYARAIIREYAAKLASKNTPLL</sequence>
<dbReference type="AlphaFoldDB" id="A0A9W5AP19"/>